<proteinExistence type="predicted"/>
<keyword evidence="1" id="KW-0472">Membrane</keyword>
<keyword evidence="1" id="KW-1133">Transmembrane helix</keyword>
<evidence type="ECO:0008006" key="3">
    <source>
        <dbReference type="Google" id="ProtNLM"/>
    </source>
</evidence>
<gene>
    <name evidence="2" type="ORF">METZ01_LOCUS289714</name>
</gene>
<feature type="transmembrane region" description="Helical" evidence="1">
    <location>
        <begin position="52"/>
        <end position="77"/>
    </location>
</feature>
<accession>A0A382LJP9</accession>
<feature type="transmembrane region" description="Helical" evidence="1">
    <location>
        <begin position="21"/>
        <end position="40"/>
    </location>
</feature>
<feature type="transmembrane region" description="Helical" evidence="1">
    <location>
        <begin position="98"/>
        <end position="117"/>
    </location>
</feature>
<dbReference type="AlphaFoldDB" id="A0A382LJP9"/>
<feature type="non-terminal residue" evidence="2">
    <location>
        <position position="178"/>
    </location>
</feature>
<feature type="transmembrane region" description="Helical" evidence="1">
    <location>
        <begin position="145"/>
        <end position="166"/>
    </location>
</feature>
<sequence>MTDTPLRRFPELPRSLAGGGLLPLLRFFGPGAIIASVTIGSGETVFASRGGAIFGTALLWCFIGGGVMKFVQVYSAARFITLTGEHPMERWRLLPGPSGWAVWVLAVLTIACFPLWLSGLPKMLGGLVVWIGGLEDVEVWGDARLWGTLFVLAAITLTMVQSYGALERMQTIIVGVLL</sequence>
<evidence type="ECO:0000256" key="1">
    <source>
        <dbReference type="SAM" id="Phobius"/>
    </source>
</evidence>
<reference evidence="2" key="1">
    <citation type="submission" date="2018-05" db="EMBL/GenBank/DDBJ databases">
        <authorList>
            <person name="Lanie J.A."/>
            <person name="Ng W.-L."/>
            <person name="Kazmierczak K.M."/>
            <person name="Andrzejewski T.M."/>
            <person name="Davidsen T.M."/>
            <person name="Wayne K.J."/>
            <person name="Tettelin H."/>
            <person name="Glass J.I."/>
            <person name="Rusch D."/>
            <person name="Podicherti R."/>
            <person name="Tsui H.-C.T."/>
            <person name="Winkler M.E."/>
        </authorList>
    </citation>
    <scope>NUCLEOTIDE SEQUENCE</scope>
</reference>
<name>A0A382LJP9_9ZZZZ</name>
<protein>
    <recommendedName>
        <fullName evidence="3">Divalent metal cation transporter</fullName>
    </recommendedName>
</protein>
<keyword evidence="1" id="KW-0812">Transmembrane</keyword>
<evidence type="ECO:0000313" key="2">
    <source>
        <dbReference type="EMBL" id="SVC36860.1"/>
    </source>
</evidence>
<dbReference type="EMBL" id="UINC01087471">
    <property type="protein sequence ID" value="SVC36860.1"/>
    <property type="molecule type" value="Genomic_DNA"/>
</dbReference>
<organism evidence="2">
    <name type="scientific">marine metagenome</name>
    <dbReference type="NCBI Taxonomy" id="408172"/>
    <lineage>
        <taxon>unclassified sequences</taxon>
        <taxon>metagenomes</taxon>
        <taxon>ecological metagenomes</taxon>
    </lineage>
</organism>